<name>A0A225VQ95_9STRA</name>
<dbReference type="OrthoDB" id="128836at2759"/>
<dbReference type="AlphaFoldDB" id="A0A225VQ95"/>
<sequence>MCTLSIDVVILDRRIRFTSGNSFAYYKAVVDDNQWVVPYNPYLCQKYNCHINVEICSTVQSVKYLYKYVYKEQDRATVTLRPRQQTPSISSENDGVADRYSIDEIQQYLDGRYLSPPEACWTIFRYDMQEKSHHVHQLPVHEERKQLVHYSTTAAIQDIVEYNQFTRLTACVEWIQPKVQLPENYFMDEVPIYFVWNNRENRYHWSKCSRGGDNAISRMISVSPSEVNRYYLRILLCYRRGPTSYENLRTVDGVVHETYKDTALAMGLLE</sequence>
<dbReference type="PANTHER" id="PTHR10492:SF57">
    <property type="entry name" value="ATP-DEPENDENT DNA HELICASE"/>
    <property type="match status" value="1"/>
</dbReference>
<proteinExistence type="predicted"/>
<dbReference type="Proteomes" id="UP000198211">
    <property type="component" value="Unassembled WGS sequence"/>
</dbReference>
<dbReference type="PANTHER" id="PTHR10492">
    <property type="match status" value="1"/>
</dbReference>
<evidence type="ECO:0000313" key="2">
    <source>
        <dbReference type="Proteomes" id="UP000198211"/>
    </source>
</evidence>
<dbReference type="GO" id="GO:0004386">
    <property type="term" value="F:helicase activity"/>
    <property type="evidence" value="ECO:0007669"/>
    <property type="project" value="UniProtKB-KW"/>
</dbReference>
<reference evidence="2" key="1">
    <citation type="submission" date="2017-03" db="EMBL/GenBank/DDBJ databases">
        <title>Phytopthora megakarya and P. palmivora, two closely related causual agents of cacao black pod achieved similar genome size and gene model numbers by different mechanisms.</title>
        <authorList>
            <person name="Ali S."/>
            <person name="Shao J."/>
            <person name="Larry D.J."/>
            <person name="Kronmiller B."/>
            <person name="Shen D."/>
            <person name="Strem M.D."/>
            <person name="Melnick R.L."/>
            <person name="Guiltinan M.J."/>
            <person name="Tyler B.M."/>
            <person name="Meinhardt L.W."/>
            <person name="Bailey B.A."/>
        </authorList>
    </citation>
    <scope>NUCLEOTIDE SEQUENCE [LARGE SCALE GENOMIC DNA]</scope>
    <source>
        <strain evidence="2">zdho120</strain>
    </source>
</reference>
<comment type="caution">
    <text evidence="1">The sequence shown here is derived from an EMBL/GenBank/DDBJ whole genome shotgun (WGS) entry which is preliminary data.</text>
</comment>
<dbReference type="STRING" id="4795.A0A225VQ95"/>
<keyword evidence="2" id="KW-1185">Reference proteome</keyword>
<gene>
    <name evidence="1" type="ORF">PHMEG_00020717</name>
</gene>
<dbReference type="EMBL" id="NBNE01003742">
    <property type="protein sequence ID" value="OWZ06957.1"/>
    <property type="molecule type" value="Genomic_DNA"/>
</dbReference>
<keyword evidence="1" id="KW-0347">Helicase</keyword>
<protein>
    <submittedName>
        <fullName evidence="1">Helitron helicase</fullName>
    </submittedName>
</protein>
<keyword evidence="1" id="KW-0378">Hydrolase</keyword>
<accession>A0A225VQ95</accession>
<keyword evidence="1" id="KW-0547">Nucleotide-binding</keyword>
<evidence type="ECO:0000313" key="1">
    <source>
        <dbReference type="EMBL" id="OWZ06957.1"/>
    </source>
</evidence>
<organism evidence="1 2">
    <name type="scientific">Phytophthora megakarya</name>
    <dbReference type="NCBI Taxonomy" id="4795"/>
    <lineage>
        <taxon>Eukaryota</taxon>
        <taxon>Sar</taxon>
        <taxon>Stramenopiles</taxon>
        <taxon>Oomycota</taxon>
        <taxon>Peronosporomycetes</taxon>
        <taxon>Peronosporales</taxon>
        <taxon>Peronosporaceae</taxon>
        <taxon>Phytophthora</taxon>
    </lineage>
</organism>
<keyword evidence="1" id="KW-0067">ATP-binding</keyword>